<organism evidence="4 5">
    <name type="scientific">Candidatus Nomurabacteria bacterium GWB1_40_6</name>
    <dbReference type="NCBI Taxonomy" id="1801727"/>
    <lineage>
        <taxon>Bacteria</taxon>
        <taxon>Candidatus Nomuraibacteriota</taxon>
    </lineage>
</organism>
<proteinExistence type="predicted"/>
<evidence type="ECO:0000256" key="2">
    <source>
        <dbReference type="ARBA" id="ARBA00022801"/>
    </source>
</evidence>
<evidence type="ECO:0000256" key="1">
    <source>
        <dbReference type="ARBA" id="ARBA00022555"/>
    </source>
</evidence>
<gene>
    <name evidence="4" type="ORF">A2121_00820</name>
</gene>
<dbReference type="GO" id="GO:0000049">
    <property type="term" value="F:tRNA binding"/>
    <property type="evidence" value="ECO:0007669"/>
    <property type="project" value="UniProtKB-KW"/>
</dbReference>
<dbReference type="PANTHER" id="PTHR17224:SF1">
    <property type="entry name" value="PEPTIDYL-TRNA HYDROLASE"/>
    <property type="match status" value="1"/>
</dbReference>
<dbReference type="InterPro" id="IPR036416">
    <property type="entry name" value="Pept_tRNA_hydro_sf"/>
</dbReference>
<dbReference type="SUPFAM" id="SSF53178">
    <property type="entry name" value="Peptidyl-tRNA hydrolase-like"/>
    <property type="match status" value="1"/>
</dbReference>
<dbReference type="Pfam" id="PF01195">
    <property type="entry name" value="Pept_tRNA_hydro"/>
    <property type="match status" value="1"/>
</dbReference>
<dbReference type="Proteomes" id="UP000176484">
    <property type="component" value="Unassembled WGS sequence"/>
</dbReference>
<evidence type="ECO:0000313" key="4">
    <source>
        <dbReference type="EMBL" id="OGI45930.1"/>
    </source>
</evidence>
<protein>
    <recommendedName>
        <fullName evidence="6">Peptidyl-tRNA hydrolase</fullName>
    </recommendedName>
</protein>
<accession>A0A1F6TLB2</accession>
<sequence>MKLVVGLGNPGEEYENTRHNTGRILVGMIEKKFEDSKLKIKFLTPDTFMNNSGRAVVPLVKSKKDLAQLVIIYDDIDLPLGKIKISFNRSSGGHNGLGSVIKALKSQEFLRIRIGISRATPGGKLKKPSREKAVLNFLLGEYKKPELETLKKLSKIVVEAIETIFTESKEKAMSLYN</sequence>
<evidence type="ECO:0000256" key="3">
    <source>
        <dbReference type="ARBA" id="ARBA00022884"/>
    </source>
</evidence>
<keyword evidence="3" id="KW-0694">RNA-binding</keyword>
<evidence type="ECO:0000313" key="5">
    <source>
        <dbReference type="Proteomes" id="UP000176484"/>
    </source>
</evidence>
<dbReference type="EMBL" id="MFTD01000035">
    <property type="protein sequence ID" value="OGI45930.1"/>
    <property type="molecule type" value="Genomic_DNA"/>
</dbReference>
<dbReference type="NCBIfam" id="TIGR00447">
    <property type="entry name" value="pth"/>
    <property type="match status" value="1"/>
</dbReference>
<dbReference type="CDD" id="cd00462">
    <property type="entry name" value="PTH"/>
    <property type="match status" value="1"/>
</dbReference>
<dbReference type="GO" id="GO:0004045">
    <property type="term" value="F:peptidyl-tRNA hydrolase activity"/>
    <property type="evidence" value="ECO:0007669"/>
    <property type="project" value="InterPro"/>
</dbReference>
<comment type="caution">
    <text evidence="4">The sequence shown here is derived from an EMBL/GenBank/DDBJ whole genome shotgun (WGS) entry which is preliminary data.</text>
</comment>
<reference evidence="4 5" key="1">
    <citation type="journal article" date="2016" name="Nat. Commun.">
        <title>Thousands of microbial genomes shed light on interconnected biogeochemical processes in an aquifer system.</title>
        <authorList>
            <person name="Anantharaman K."/>
            <person name="Brown C.T."/>
            <person name="Hug L.A."/>
            <person name="Sharon I."/>
            <person name="Castelle C.J."/>
            <person name="Probst A.J."/>
            <person name="Thomas B.C."/>
            <person name="Singh A."/>
            <person name="Wilkins M.J."/>
            <person name="Karaoz U."/>
            <person name="Brodie E.L."/>
            <person name="Williams K.H."/>
            <person name="Hubbard S.S."/>
            <person name="Banfield J.F."/>
        </authorList>
    </citation>
    <scope>NUCLEOTIDE SEQUENCE [LARGE SCALE GENOMIC DNA]</scope>
</reference>
<keyword evidence="1" id="KW-0820">tRNA-binding</keyword>
<keyword evidence="2" id="KW-0378">Hydrolase</keyword>
<name>A0A1F6TLB2_9BACT</name>
<dbReference type="InterPro" id="IPR001328">
    <property type="entry name" value="Pept_tRNA_hydro"/>
</dbReference>
<dbReference type="PANTHER" id="PTHR17224">
    <property type="entry name" value="PEPTIDYL-TRNA HYDROLASE"/>
    <property type="match status" value="1"/>
</dbReference>
<dbReference type="Gene3D" id="3.40.50.1470">
    <property type="entry name" value="Peptidyl-tRNA hydrolase"/>
    <property type="match status" value="1"/>
</dbReference>
<evidence type="ECO:0008006" key="6">
    <source>
        <dbReference type="Google" id="ProtNLM"/>
    </source>
</evidence>
<dbReference type="AlphaFoldDB" id="A0A1F6TLB2"/>